<name>A0A645ICA0_9ZZZZ</name>
<dbReference type="AlphaFoldDB" id="A0A645ICA0"/>
<dbReference type="EMBL" id="VSSQ01111666">
    <property type="protein sequence ID" value="MPN48915.1"/>
    <property type="molecule type" value="Genomic_DNA"/>
</dbReference>
<protein>
    <submittedName>
        <fullName evidence="1">Uncharacterized protein</fullName>
    </submittedName>
</protein>
<organism evidence="1">
    <name type="scientific">bioreactor metagenome</name>
    <dbReference type="NCBI Taxonomy" id="1076179"/>
    <lineage>
        <taxon>unclassified sequences</taxon>
        <taxon>metagenomes</taxon>
        <taxon>ecological metagenomes</taxon>
    </lineage>
</organism>
<proteinExistence type="predicted"/>
<evidence type="ECO:0000313" key="1">
    <source>
        <dbReference type="EMBL" id="MPN48915.1"/>
    </source>
</evidence>
<accession>A0A645ICA0</accession>
<gene>
    <name evidence="1" type="ORF">SDC9_196528</name>
</gene>
<sequence length="88" mass="10066">MFGEHLFTFEFQRDRVRCGLDVLPQVDQRVQHLVGPRDRVERAVEFEERVEAQAHGVGVRGQRVPVLKRRVTGKIKAAFVAEPVRCGV</sequence>
<comment type="caution">
    <text evidence="1">The sequence shown here is derived from an EMBL/GenBank/DDBJ whole genome shotgun (WGS) entry which is preliminary data.</text>
</comment>
<reference evidence="1" key="1">
    <citation type="submission" date="2019-08" db="EMBL/GenBank/DDBJ databases">
        <authorList>
            <person name="Kucharzyk K."/>
            <person name="Murdoch R.W."/>
            <person name="Higgins S."/>
            <person name="Loffler F."/>
        </authorList>
    </citation>
    <scope>NUCLEOTIDE SEQUENCE</scope>
</reference>